<feature type="domain" description="LysM" evidence="3">
    <location>
        <begin position="365"/>
        <end position="409"/>
    </location>
</feature>
<feature type="domain" description="LysM" evidence="3">
    <location>
        <begin position="756"/>
        <end position="799"/>
    </location>
</feature>
<feature type="domain" description="LysM" evidence="3">
    <location>
        <begin position="655"/>
        <end position="699"/>
    </location>
</feature>
<organism evidence="4 5">
    <name type="scientific">Hymenobacter aranciens</name>
    <dbReference type="NCBI Taxonomy" id="3063996"/>
    <lineage>
        <taxon>Bacteria</taxon>
        <taxon>Pseudomonadati</taxon>
        <taxon>Bacteroidota</taxon>
        <taxon>Cytophagia</taxon>
        <taxon>Cytophagales</taxon>
        <taxon>Hymenobacteraceae</taxon>
        <taxon>Hymenobacter</taxon>
    </lineage>
</organism>
<dbReference type="PANTHER" id="PTHR33734:SF22">
    <property type="entry name" value="MEMBRANE-BOUND LYTIC MUREIN TRANSGLYCOSYLASE D"/>
    <property type="match status" value="1"/>
</dbReference>
<dbReference type="PROSITE" id="PS51782">
    <property type="entry name" value="LYSM"/>
    <property type="match status" value="3"/>
</dbReference>
<dbReference type="RefSeq" id="WP_305007870.1">
    <property type="nucleotide sequence ID" value="NZ_JAUQSY010000012.1"/>
</dbReference>
<feature type="compositionally biased region" description="Low complexity" evidence="1">
    <location>
        <begin position="561"/>
        <end position="575"/>
    </location>
</feature>
<dbReference type="Gene3D" id="1.10.530.10">
    <property type="match status" value="1"/>
</dbReference>
<dbReference type="Pfam" id="PF01464">
    <property type="entry name" value="SLT"/>
    <property type="match status" value="1"/>
</dbReference>
<feature type="compositionally biased region" description="Pro residues" evidence="1">
    <location>
        <begin position="510"/>
        <end position="533"/>
    </location>
</feature>
<evidence type="ECO:0000313" key="4">
    <source>
        <dbReference type="EMBL" id="MDO7876501.1"/>
    </source>
</evidence>
<dbReference type="Gene3D" id="3.10.350.10">
    <property type="entry name" value="LysM domain"/>
    <property type="match status" value="3"/>
</dbReference>
<dbReference type="CDD" id="cd16894">
    <property type="entry name" value="MltD-like"/>
    <property type="match status" value="1"/>
</dbReference>
<dbReference type="CDD" id="cd00118">
    <property type="entry name" value="LysM"/>
    <property type="match status" value="3"/>
</dbReference>
<sequence length="802" mass="84943">MRKPAFLLLLLALAASTRAQTTRPHPDVPAAMDVAGLHLEINEAARTLIQQKADALCRHQPSFQARVDLADGSFPIIDKVLQQEGVPLDFRYLVLQESALRGDAQSIHEAVGYWQMKKGTATDLGLLVNEQVDERRHLTASTRAAARYLSRNNANLRNWMNALLSYNTGPGGVKAYVLPTDKGATEMSITEQTSPYVLMFLAHCIAFEPACGMNPKPPLRLQEFPAVPGQSLAQQADIIYADPAALAVHNRWLLAPVVPADRPYTLIVPITDAAAAAGLAAGQRGITETQLITAPTLNARNKAEVRVNNLRALVALPNESKEDLARRGGVKLGHFLRFNELRGFDNAIAGRPYFLQHKRDVAAVEYHVVQANESVADVAQKYGIRQHAIQQKNHLAKNEELRPGRVLWLQHTRPRSIAVEYRNEQEGIGLEMPVGTPRPARPVAVVPVVPPVAPLPPTAEPAPVVVAPAPKPTPTPATEPSEAREIPDAPDVDAATEALNSRPAVVVAPPALPTPRPLPPTPAAPLSLPPRAPLPTGGLADEPEPETVTARPTAPKPAAPRPVASKPAVPAPTAEAPAALPKPIVLPQPAKTMPPRPAAPVAAAAVAPAPARPAAPVADTDGKVLVTYQPAARPAPGKAPAPKAPIATPATAADELHRVVPGETVYGLARQYEIKPADLLAWNNLPPNAGLSVGQLVRLRPAAEAAPAPVVPAAPPAATKPTPAASKPAAALRLATTAPNPALYVPPTPKKAAASSQHTVVAGETLYSISRLYEVKVESLKVWNNNHVDAVKVGEVLRVKAP</sequence>
<dbReference type="PANTHER" id="PTHR33734">
    <property type="entry name" value="LYSM DOMAIN-CONTAINING GPI-ANCHORED PROTEIN 2"/>
    <property type="match status" value="1"/>
</dbReference>
<dbReference type="Proteomes" id="UP001176429">
    <property type="component" value="Unassembled WGS sequence"/>
</dbReference>
<dbReference type="InterPro" id="IPR018392">
    <property type="entry name" value="LysM"/>
</dbReference>
<name>A0ABT9BDZ9_9BACT</name>
<evidence type="ECO:0000256" key="1">
    <source>
        <dbReference type="SAM" id="MobiDB-lite"/>
    </source>
</evidence>
<reference evidence="4" key="1">
    <citation type="submission" date="2023-07" db="EMBL/GenBank/DDBJ databases">
        <authorList>
            <person name="Kim M.K."/>
        </authorList>
    </citation>
    <scope>NUCLEOTIDE SEQUENCE</scope>
    <source>
        <strain evidence="4">ASUV-10-1</strain>
    </source>
</reference>
<evidence type="ECO:0000256" key="2">
    <source>
        <dbReference type="SAM" id="SignalP"/>
    </source>
</evidence>
<evidence type="ECO:0000313" key="5">
    <source>
        <dbReference type="Proteomes" id="UP001176429"/>
    </source>
</evidence>
<keyword evidence="2" id="KW-0732">Signal</keyword>
<dbReference type="InterPro" id="IPR008258">
    <property type="entry name" value="Transglycosylase_SLT_dom_1"/>
</dbReference>
<dbReference type="SUPFAM" id="SSF54106">
    <property type="entry name" value="LysM domain"/>
    <property type="match status" value="3"/>
</dbReference>
<dbReference type="Pfam" id="PF01476">
    <property type="entry name" value="LysM"/>
    <property type="match status" value="3"/>
</dbReference>
<accession>A0ABT9BDZ9</accession>
<keyword evidence="5" id="KW-1185">Reference proteome</keyword>
<proteinExistence type="predicted"/>
<evidence type="ECO:0000259" key="3">
    <source>
        <dbReference type="PROSITE" id="PS51782"/>
    </source>
</evidence>
<comment type="caution">
    <text evidence="4">The sequence shown here is derived from an EMBL/GenBank/DDBJ whole genome shotgun (WGS) entry which is preliminary data.</text>
</comment>
<dbReference type="SMART" id="SM00257">
    <property type="entry name" value="LysM"/>
    <property type="match status" value="3"/>
</dbReference>
<dbReference type="InterPro" id="IPR036779">
    <property type="entry name" value="LysM_dom_sf"/>
</dbReference>
<feature type="chain" id="PRO_5046313546" evidence="2">
    <location>
        <begin position="20"/>
        <end position="802"/>
    </location>
</feature>
<feature type="region of interest" description="Disordered" evidence="1">
    <location>
        <begin position="506"/>
        <end position="575"/>
    </location>
</feature>
<feature type="region of interest" description="Disordered" evidence="1">
    <location>
        <begin position="464"/>
        <end position="485"/>
    </location>
</feature>
<gene>
    <name evidence="4" type="ORF">Q5H93_17285</name>
</gene>
<dbReference type="EMBL" id="JAUQSY010000012">
    <property type="protein sequence ID" value="MDO7876501.1"/>
    <property type="molecule type" value="Genomic_DNA"/>
</dbReference>
<protein>
    <submittedName>
        <fullName evidence="4">LysM peptidoglycan-binding domain-containing protein</fullName>
    </submittedName>
</protein>
<dbReference type="SUPFAM" id="SSF53955">
    <property type="entry name" value="Lysozyme-like"/>
    <property type="match status" value="1"/>
</dbReference>
<feature type="signal peptide" evidence="2">
    <location>
        <begin position="1"/>
        <end position="19"/>
    </location>
</feature>
<dbReference type="InterPro" id="IPR023346">
    <property type="entry name" value="Lysozyme-like_dom_sf"/>
</dbReference>